<gene>
    <name evidence="1" type="ORF">PsYK624_112200</name>
</gene>
<dbReference type="Proteomes" id="UP000703269">
    <property type="component" value="Unassembled WGS sequence"/>
</dbReference>
<dbReference type="AlphaFoldDB" id="A0A9P3GHU1"/>
<comment type="caution">
    <text evidence="1">The sequence shown here is derived from an EMBL/GenBank/DDBJ whole genome shotgun (WGS) entry which is preliminary data.</text>
</comment>
<dbReference type="EMBL" id="BPQB01000045">
    <property type="protein sequence ID" value="GJE95041.1"/>
    <property type="molecule type" value="Genomic_DNA"/>
</dbReference>
<dbReference type="Gene3D" id="3.80.10.10">
    <property type="entry name" value="Ribonuclease Inhibitor"/>
    <property type="match status" value="1"/>
</dbReference>
<evidence type="ECO:0000313" key="1">
    <source>
        <dbReference type="EMBL" id="GJE95041.1"/>
    </source>
</evidence>
<organism evidence="1 2">
    <name type="scientific">Phanerochaete sordida</name>
    <dbReference type="NCBI Taxonomy" id="48140"/>
    <lineage>
        <taxon>Eukaryota</taxon>
        <taxon>Fungi</taxon>
        <taxon>Dikarya</taxon>
        <taxon>Basidiomycota</taxon>
        <taxon>Agaricomycotina</taxon>
        <taxon>Agaricomycetes</taxon>
        <taxon>Polyporales</taxon>
        <taxon>Phanerochaetaceae</taxon>
        <taxon>Phanerochaete</taxon>
    </lineage>
</organism>
<keyword evidence="2" id="KW-1185">Reference proteome</keyword>
<reference evidence="1 2" key="1">
    <citation type="submission" date="2021-08" db="EMBL/GenBank/DDBJ databases">
        <title>Draft Genome Sequence of Phanerochaete sordida strain YK-624.</title>
        <authorList>
            <person name="Mori T."/>
            <person name="Dohra H."/>
            <person name="Suzuki T."/>
            <person name="Kawagishi H."/>
            <person name="Hirai H."/>
        </authorList>
    </citation>
    <scope>NUCLEOTIDE SEQUENCE [LARGE SCALE GENOMIC DNA]</scope>
    <source>
        <strain evidence="1 2">YK-624</strain>
    </source>
</reference>
<evidence type="ECO:0008006" key="3">
    <source>
        <dbReference type="Google" id="ProtNLM"/>
    </source>
</evidence>
<accession>A0A9P3GHU1</accession>
<sequence>MTANATLCGIKPSGNDTLQKTLARLAPCAAQLKILDISPQGPGLEVELSSASAQAAVLFTCKRLRSLETFVPVLPEVLAYLSKSASLEQLKLTSPFRDTDLNTVHELGHLKFPNLRQLWLTAPAKELAAFLHLASLPSIEHIQLRFAKPRRTASTTENTLVSAPDVDEAVRSLGRFVHPSLIWISITTDGMDGTFPNIISGDVLLSLTGLPKLSTLDLERFHVDLRPHHILPLAIAWPNMEILRLPRGSLRAGRSEPQFQPSIGIEDLYPFAQHCPLLRELVVAVASDITPSSSQDSLEPRVVHRSLRALWLLCNDAEKAEDRYRIARFVRDVFPEVRDRFGISDYDAMREIQRLLGDAPSEFRVG</sequence>
<dbReference type="InterPro" id="IPR032675">
    <property type="entry name" value="LRR_dom_sf"/>
</dbReference>
<evidence type="ECO:0000313" key="2">
    <source>
        <dbReference type="Proteomes" id="UP000703269"/>
    </source>
</evidence>
<name>A0A9P3GHU1_9APHY</name>
<proteinExistence type="predicted"/>
<dbReference type="OrthoDB" id="3174539at2759"/>
<dbReference type="SUPFAM" id="SSF52047">
    <property type="entry name" value="RNI-like"/>
    <property type="match status" value="1"/>
</dbReference>
<protein>
    <recommendedName>
        <fullName evidence="3">F-box domain-containing protein</fullName>
    </recommendedName>
</protein>